<protein>
    <submittedName>
        <fullName evidence="1">Uncharacterized protein</fullName>
    </submittedName>
</protein>
<name>A0A0F0L350_9MICO</name>
<dbReference type="EMBL" id="JYIV01000014">
    <property type="protein sequence ID" value="KJL25936.1"/>
    <property type="molecule type" value="Genomic_DNA"/>
</dbReference>
<sequence length="133" mass="13994">MRSSRQGAIPSDLGWLIDELDSFSDRLRTLEAPSGESLGNTVAKLQTLVSDIQSQLDAWAAGRRTDAQTDVVIDQKIAAYVAAVLAGNVAIGGALTVQGAVRMPTVRATDLSSASSRVTMWQAGPGDDRLGHT</sequence>
<evidence type="ECO:0000313" key="2">
    <source>
        <dbReference type="Proteomes" id="UP000033725"/>
    </source>
</evidence>
<dbReference type="AlphaFoldDB" id="A0A0F0L350"/>
<gene>
    <name evidence="1" type="ORF">RN51_00443</name>
</gene>
<dbReference type="RefSeq" id="WP_045262398.1">
    <property type="nucleotide sequence ID" value="NZ_JYIV01000014.1"/>
</dbReference>
<evidence type="ECO:0000313" key="1">
    <source>
        <dbReference type="EMBL" id="KJL25936.1"/>
    </source>
</evidence>
<dbReference type="Proteomes" id="UP000033725">
    <property type="component" value="Unassembled WGS sequence"/>
</dbReference>
<reference evidence="1 2" key="1">
    <citation type="submission" date="2015-02" db="EMBL/GenBank/DDBJ databases">
        <title>Draft genome sequences of ten Microbacterium spp. with emphasis on heavy metal contaminated environments.</title>
        <authorList>
            <person name="Corretto E."/>
        </authorList>
    </citation>
    <scope>NUCLEOTIDE SEQUENCE [LARGE SCALE GENOMIC DNA]</scope>
    <source>
        <strain evidence="1 2">BEL163</strain>
    </source>
</reference>
<proteinExistence type="predicted"/>
<comment type="caution">
    <text evidence="1">The sequence shown here is derived from an EMBL/GenBank/DDBJ whole genome shotgun (WGS) entry which is preliminary data.</text>
</comment>
<accession>A0A0F0L350</accession>
<dbReference type="OrthoDB" id="5187023at2"/>
<dbReference type="PATRIC" id="fig|82380.10.peg.440"/>
<organism evidence="1 2">
    <name type="scientific">Microbacterium oxydans</name>
    <dbReference type="NCBI Taxonomy" id="82380"/>
    <lineage>
        <taxon>Bacteria</taxon>
        <taxon>Bacillati</taxon>
        <taxon>Actinomycetota</taxon>
        <taxon>Actinomycetes</taxon>
        <taxon>Micrococcales</taxon>
        <taxon>Microbacteriaceae</taxon>
        <taxon>Microbacterium</taxon>
    </lineage>
</organism>